<accession>A0A8J3K3F5</accession>
<dbReference type="Pfam" id="PF14085">
    <property type="entry name" value="DUF4265"/>
    <property type="match status" value="1"/>
</dbReference>
<dbReference type="EMBL" id="BONG01000042">
    <property type="protein sequence ID" value="GIF92183.1"/>
    <property type="molecule type" value="Genomic_DNA"/>
</dbReference>
<dbReference type="AlphaFoldDB" id="A0A8J3K3F5"/>
<organism evidence="1 2">
    <name type="scientific">Catellatospora chokoriensis</name>
    <dbReference type="NCBI Taxonomy" id="310353"/>
    <lineage>
        <taxon>Bacteria</taxon>
        <taxon>Bacillati</taxon>
        <taxon>Actinomycetota</taxon>
        <taxon>Actinomycetes</taxon>
        <taxon>Micromonosporales</taxon>
        <taxon>Micromonosporaceae</taxon>
        <taxon>Catellatospora</taxon>
    </lineage>
</organism>
<dbReference type="InterPro" id="IPR025361">
    <property type="entry name" value="DUF4265"/>
</dbReference>
<reference evidence="1 2" key="1">
    <citation type="submission" date="2021-01" db="EMBL/GenBank/DDBJ databases">
        <title>Whole genome shotgun sequence of Catellatospora chokoriensis NBRC 107358.</title>
        <authorList>
            <person name="Komaki H."/>
            <person name="Tamura T."/>
        </authorList>
    </citation>
    <scope>NUCLEOTIDE SEQUENCE [LARGE SCALE GENOMIC DNA]</scope>
    <source>
        <strain evidence="1 2">NBRC 107358</strain>
    </source>
</reference>
<sequence length="149" mass="15538">MILAMTEASDSDQVGHVRLTTVEPDGQLITEVLPAKALPGGLAELLGSPGLVTGAAAGDVLVLQASGFQVVRRGPNEAVQVYADPPLDEHAMAWLAKAFESVGGYVEAPPQRQFAVATVPSSAGREHIEAIMAEAGQHIPGMEWQFGTP</sequence>
<protein>
    <submittedName>
        <fullName evidence="1">Uncharacterized protein</fullName>
    </submittedName>
</protein>
<proteinExistence type="predicted"/>
<dbReference type="Proteomes" id="UP000619293">
    <property type="component" value="Unassembled WGS sequence"/>
</dbReference>
<comment type="caution">
    <text evidence="1">The sequence shown here is derived from an EMBL/GenBank/DDBJ whole genome shotgun (WGS) entry which is preliminary data.</text>
</comment>
<keyword evidence="2" id="KW-1185">Reference proteome</keyword>
<name>A0A8J3K3F5_9ACTN</name>
<evidence type="ECO:0000313" key="2">
    <source>
        <dbReference type="Proteomes" id="UP000619293"/>
    </source>
</evidence>
<evidence type="ECO:0000313" key="1">
    <source>
        <dbReference type="EMBL" id="GIF92183.1"/>
    </source>
</evidence>
<gene>
    <name evidence="1" type="ORF">Cch02nite_56270</name>
</gene>